<keyword evidence="2" id="KW-1185">Reference proteome</keyword>
<evidence type="ECO:0000313" key="1">
    <source>
        <dbReference type="EMBL" id="VDD98108.1"/>
    </source>
</evidence>
<dbReference type="EMBL" id="UXUI01018032">
    <property type="protein sequence ID" value="VDD98108.1"/>
    <property type="molecule type" value="Genomic_DNA"/>
</dbReference>
<name>A0A0N4VRR4_ENTVE</name>
<dbReference type="AlphaFoldDB" id="A0A0N4VRR4"/>
<proteinExistence type="predicted"/>
<dbReference type="Proteomes" id="UP000274131">
    <property type="component" value="Unassembled WGS sequence"/>
</dbReference>
<reference evidence="1 2" key="2">
    <citation type="submission" date="2018-10" db="EMBL/GenBank/DDBJ databases">
        <authorList>
            <consortium name="Pathogen Informatics"/>
        </authorList>
    </citation>
    <scope>NUCLEOTIDE SEQUENCE [LARGE SCALE GENOMIC DNA]</scope>
</reference>
<evidence type="ECO:0000313" key="2">
    <source>
        <dbReference type="Proteomes" id="UP000274131"/>
    </source>
</evidence>
<sequence>MGTQIAAAQPLMPIGKVPRTMVPMSFQAPMCNPYVHDYALGVSFARFYSHKPLCTIACEGVSYVEISKRRTQLRCGAERM</sequence>
<protein>
    <submittedName>
        <fullName evidence="3">Sushi domain-containing protein</fullName>
    </submittedName>
</protein>
<gene>
    <name evidence="1" type="ORF">EVEC_LOCUS12859</name>
</gene>
<evidence type="ECO:0000313" key="3">
    <source>
        <dbReference type="WBParaSite" id="EVEC_0001373601-mRNA-1"/>
    </source>
</evidence>
<reference evidence="3" key="1">
    <citation type="submission" date="2017-02" db="UniProtKB">
        <authorList>
            <consortium name="WormBaseParasite"/>
        </authorList>
    </citation>
    <scope>IDENTIFICATION</scope>
</reference>
<dbReference type="WBParaSite" id="EVEC_0001373601-mRNA-1">
    <property type="protein sequence ID" value="EVEC_0001373601-mRNA-1"/>
    <property type="gene ID" value="EVEC_0001373601"/>
</dbReference>
<accession>A0A0N4VRR4</accession>
<dbReference type="OrthoDB" id="5794824at2759"/>
<organism evidence="3">
    <name type="scientific">Enterobius vermicularis</name>
    <name type="common">Human pinworm</name>
    <dbReference type="NCBI Taxonomy" id="51028"/>
    <lineage>
        <taxon>Eukaryota</taxon>
        <taxon>Metazoa</taxon>
        <taxon>Ecdysozoa</taxon>
        <taxon>Nematoda</taxon>
        <taxon>Chromadorea</taxon>
        <taxon>Rhabditida</taxon>
        <taxon>Spirurina</taxon>
        <taxon>Oxyuridomorpha</taxon>
        <taxon>Oxyuroidea</taxon>
        <taxon>Oxyuridae</taxon>
        <taxon>Enterobius</taxon>
    </lineage>
</organism>